<sequence>MAAALHLVKVDSQTSSAMENPENVLNTKVGNFLEAIRQDKSVNMMAVIEAKENRGNSKRLVNALKNLIRRLPDLPM</sequence>
<dbReference type="Proteomes" id="UP000045978">
    <property type="component" value="Unassembled WGS sequence"/>
</dbReference>
<proteinExistence type="predicted"/>
<dbReference type="AlphaFoldDB" id="A0A0K3A380"/>
<dbReference type="EMBL" id="CXOJ01000098">
    <property type="protein sequence ID" value="CTP92541.1"/>
    <property type="molecule type" value="Genomic_DNA"/>
</dbReference>
<accession>A0A0K3A380</accession>
<gene>
    <name evidence="1" type="ORF">XTPLMG730_3526</name>
</gene>
<organism evidence="1 2">
    <name type="scientific">Xanthomonas graminis pv. phlei</name>
    <dbReference type="NCBI Taxonomy" id="487906"/>
    <lineage>
        <taxon>Bacteria</taxon>
        <taxon>Pseudomonadati</taxon>
        <taxon>Pseudomonadota</taxon>
        <taxon>Gammaproteobacteria</taxon>
        <taxon>Lysobacterales</taxon>
        <taxon>Lysobacteraceae</taxon>
        <taxon>Xanthomonas</taxon>
        <taxon>Xanthomonas translucens group</taxon>
        <taxon>Xanthomonas graminis</taxon>
    </lineage>
</organism>
<name>A0A0K3A380_9XANT</name>
<evidence type="ECO:0000313" key="1">
    <source>
        <dbReference type="EMBL" id="CTP92541.1"/>
    </source>
</evidence>
<reference evidence="1 2" key="1">
    <citation type="submission" date="2015-07" db="EMBL/GenBank/DDBJ databases">
        <authorList>
            <person name="Noorani M."/>
        </authorList>
    </citation>
    <scope>NUCLEOTIDE SEQUENCE [LARGE SCALE GENOMIC DNA]</scope>
    <source>
        <strain evidence="1">LMG730</strain>
    </source>
</reference>
<evidence type="ECO:0000313" key="2">
    <source>
        <dbReference type="Proteomes" id="UP000045978"/>
    </source>
</evidence>
<protein>
    <submittedName>
        <fullName evidence="1">Uncharacterized protein</fullName>
    </submittedName>
</protein>